<feature type="signal peptide" evidence="4">
    <location>
        <begin position="1"/>
        <end position="26"/>
    </location>
</feature>
<dbReference type="Gene3D" id="3.40.50.2300">
    <property type="match status" value="2"/>
</dbReference>
<comment type="subcellular location">
    <subcellularLocation>
        <location evidence="1">Cell envelope</location>
    </subcellularLocation>
</comment>
<evidence type="ECO:0000313" key="7">
    <source>
        <dbReference type="Proteomes" id="UP001523566"/>
    </source>
</evidence>
<keyword evidence="7" id="KW-1185">Reference proteome</keyword>
<sequence length="328" mass="35029">MRKNAKKIISSILLTALMCVIFTGCSMDSGKSEPAEKSEKKESSGDGNLQIAYSLHDLSNTYFVTLADGFSEKAKEEGMDVTIQDCKMDVATQIATIENFISQKKDAIFITPVDEKALEGVVKKATDAGIPVISMNLEIPGRTAFITPNEYAFGEAGGKIAGEWIKENLEKEEDAKVVLFTAPEQPSLAERIRGLKEGCLNIAPKAEVVAEQGAITTEAGMSAAETILQAHPDANVIVCNNDASALGAYEAFKAANKTNVCIVGLDATPEAINKIKEGGNYVGTVDIDPYGTGALAIETLQKIIKDGPIEDPVYVNLIPVTSENISDY</sequence>
<evidence type="ECO:0000313" key="6">
    <source>
        <dbReference type="EMBL" id="MCP1103023.1"/>
    </source>
</evidence>
<evidence type="ECO:0000256" key="2">
    <source>
        <dbReference type="ARBA" id="ARBA00007639"/>
    </source>
</evidence>
<dbReference type="EMBL" id="JAMZFW010000016">
    <property type="protein sequence ID" value="MCP1103023.1"/>
    <property type="molecule type" value="Genomic_DNA"/>
</dbReference>
<dbReference type="InterPro" id="IPR025997">
    <property type="entry name" value="SBP_2_dom"/>
</dbReference>
<organism evidence="6 7">
    <name type="scientific">Aequitasia blattaphilus</name>
    <dbReference type="NCBI Taxonomy" id="2949332"/>
    <lineage>
        <taxon>Bacteria</taxon>
        <taxon>Bacillati</taxon>
        <taxon>Bacillota</taxon>
        <taxon>Clostridia</taxon>
        <taxon>Lachnospirales</taxon>
        <taxon>Lachnospiraceae</taxon>
        <taxon>Aequitasia</taxon>
    </lineage>
</organism>
<name>A0ABT1EB30_9FIRM</name>
<gene>
    <name evidence="6" type="ORF">NK125_11400</name>
</gene>
<dbReference type="Proteomes" id="UP001523566">
    <property type="component" value="Unassembled WGS sequence"/>
</dbReference>
<dbReference type="PROSITE" id="PS51257">
    <property type="entry name" value="PROKAR_LIPOPROTEIN"/>
    <property type="match status" value="1"/>
</dbReference>
<dbReference type="Pfam" id="PF13407">
    <property type="entry name" value="Peripla_BP_4"/>
    <property type="match status" value="1"/>
</dbReference>
<evidence type="ECO:0000256" key="3">
    <source>
        <dbReference type="ARBA" id="ARBA00022729"/>
    </source>
</evidence>
<dbReference type="RefSeq" id="WP_262066809.1">
    <property type="nucleotide sequence ID" value="NZ_JAMXOD010000016.1"/>
</dbReference>
<feature type="domain" description="Periplasmic binding protein" evidence="5">
    <location>
        <begin position="51"/>
        <end position="305"/>
    </location>
</feature>
<evidence type="ECO:0000256" key="1">
    <source>
        <dbReference type="ARBA" id="ARBA00004196"/>
    </source>
</evidence>
<feature type="chain" id="PRO_5047096764" evidence="4">
    <location>
        <begin position="27"/>
        <end position="328"/>
    </location>
</feature>
<protein>
    <submittedName>
        <fullName evidence="6">Sugar ABC transporter substrate-binding protein</fullName>
    </submittedName>
</protein>
<reference evidence="6 7" key="1">
    <citation type="journal article" date="2022" name="Genome Biol. Evol.">
        <title>Host diet, physiology and behaviors set the stage for Lachnospiraceae cladogenesis.</title>
        <authorList>
            <person name="Vera-Ponce De Leon A."/>
            <person name="Schneider M."/>
            <person name="Jahnes B.C."/>
            <person name="Sadowski V."/>
            <person name="Camuy-Velez L.A."/>
            <person name="Duan J."/>
            <person name="Sabree Z.L."/>
        </authorList>
    </citation>
    <scope>NUCLEOTIDE SEQUENCE [LARGE SCALE GENOMIC DNA]</scope>
    <source>
        <strain evidence="6 7">PAL113</strain>
    </source>
</reference>
<dbReference type="CDD" id="cd01536">
    <property type="entry name" value="PBP1_ABC_sugar_binding-like"/>
    <property type="match status" value="1"/>
</dbReference>
<dbReference type="InterPro" id="IPR028082">
    <property type="entry name" value="Peripla_BP_I"/>
</dbReference>
<dbReference type="PANTHER" id="PTHR46847">
    <property type="entry name" value="D-ALLOSE-BINDING PERIPLASMIC PROTEIN-RELATED"/>
    <property type="match status" value="1"/>
</dbReference>
<comment type="caution">
    <text evidence="6">The sequence shown here is derived from an EMBL/GenBank/DDBJ whole genome shotgun (WGS) entry which is preliminary data.</text>
</comment>
<evidence type="ECO:0000259" key="5">
    <source>
        <dbReference type="Pfam" id="PF13407"/>
    </source>
</evidence>
<accession>A0ABT1EB30</accession>
<proteinExistence type="inferred from homology"/>
<dbReference type="SUPFAM" id="SSF53822">
    <property type="entry name" value="Periplasmic binding protein-like I"/>
    <property type="match status" value="1"/>
</dbReference>
<keyword evidence="3 4" id="KW-0732">Signal</keyword>
<evidence type="ECO:0000256" key="4">
    <source>
        <dbReference type="SAM" id="SignalP"/>
    </source>
</evidence>
<dbReference type="PANTHER" id="PTHR46847:SF1">
    <property type="entry name" value="D-ALLOSE-BINDING PERIPLASMIC PROTEIN-RELATED"/>
    <property type="match status" value="1"/>
</dbReference>
<comment type="similarity">
    <text evidence="2">Belongs to the bacterial solute-binding protein 2 family.</text>
</comment>